<keyword evidence="4" id="KW-1185">Reference proteome</keyword>
<accession>A0A4Z0MA55</accession>
<dbReference type="EMBL" id="SRLE01000001">
    <property type="protein sequence ID" value="TGD76280.1"/>
    <property type="molecule type" value="Genomic_DNA"/>
</dbReference>
<dbReference type="InterPro" id="IPR029058">
    <property type="entry name" value="AB_hydrolase_fold"/>
</dbReference>
<dbReference type="InterPro" id="IPR050300">
    <property type="entry name" value="GDXG_lipolytic_enzyme"/>
</dbReference>
<gene>
    <name evidence="3" type="ORF">E4634_01510</name>
</gene>
<keyword evidence="1 3" id="KW-0378">Hydrolase</keyword>
<dbReference type="PANTHER" id="PTHR48081:SF8">
    <property type="entry name" value="ALPHA_BETA HYDROLASE FOLD-3 DOMAIN-CONTAINING PROTEIN-RELATED"/>
    <property type="match status" value="1"/>
</dbReference>
<dbReference type="Pfam" id="PF07859">
    <property type="entry name" value="Abhydrolase_3"/>
    <property type="match status" value="1"/>
</dbReference>
<evidence type="ECO:0000313" key="4">
    <source>
        <dbReference type="Proteomes" id="UP000298050"/>
    </source>
</evidence>
<reference evidence="3 4" key="1">
    <citation type="submission" date="2019-04" db="EMBL/GenBank/DDBJ databases">
        <title>Taxonomy of novel Haliea sp. from mangrove soil of West Coast of India.</title>
        <authorList>
            <person name="Verma A."/>
            <person name="Kumar P."/>
            <person name="Krishnamurthi S."/>
        </authorList>
    </citation>
    <scope>NUCLEOTIDE SEQUENCE [LARGE SCALE GENOMIC DNA]</scope>
    <source>
        <strain evidence="3 4">SAOS-164</strain>
    </source>
</reference>
<name>A0A4Z0MA55_9GAMM</name>
<sequence>MELDRIHPELQHVYRRAPKLPMHSKLFLSFANFILRLRRERKAIDGVTIRNVRADGASVRVYSPPQPGCGAAMLWIHGGGLLVGRASINDDLCAQYARDLGLVVVSANYRLAYKQPYPAAIDDCFNAWRWLQANAGELGIDAARVAISGQSAGGGLAASLVQRVIDGGGVQPAAQALFCPMLDDRTAAREELDTIEHRMWNNRNNRTGWSTYLGQDAGMPATPKYAVPARREDLSGMPPSWIGIGDVDLFYEESAVYARRLAEAGNDCELHTAPMAPHAFELLAPESTLAREFFESNYRFLRNTLALPG</sequence>
<evidence type="ECO:0000259" key="2">
    <source>
        <dbReference type="Pfam" id="PF07859"/>
    </source>
</evidence>
<comment type="caution">
    <text evidence="3">The sequence shown here is derived from an EMBL/GenBank/DDBJ whole genome shotgun (WGS) entry which is preliminary data.</text>
</comment>
<dbReference type="SUPFAM" id="SSF53474">
    <property type="entry name" value="alpha/beta-Hydrolases"/>
    <property type="match status" value="1"/>
</dbReference>
<protein>
    <submittedName>
        <fullName evidence="3">Alpha/beta hydrolase</fullName>
    </submittedName>
</protein>
<dbReference type="Gene3D" id="3.40.50.1820">
    <property type="entry name" value="alpha/beta hydrolase"/>
    <property type="match status" value="1"/>
</dbReference>
<evidence type="ECO:0000256" key="1">
    <source>
        <dbReference type="ARBA" id="ARBA00022801"/>
    </source>
</evidence>
<dbReference type="OrthoDB" id="9806180at2"/>
<dbReference type="PANTHER" id="PTHR48081">
    <property type="entry name" value="AB HYDROLASE SUPERFAMILY PROTEIN C4A8.06C"/>
    <property type="match status" value="1"/>
</dbReference>
<dbReference type="AlphaFoldDB" id="A0A4Z0MA55"/>
<dbReference type="InterPro" id="IPR013094">
    <property type="entry name" value="AB_hydrolase_3"/>
</dbReference>
<dbReference type="Proteomes" id="UP000298050">
    <property type="component" value="Unassembled WGS sequence"/>
</dbReference>
<dbReference type="GO" id="GO:0016787">
    <property type="term" value="F:hydrolase activity"/>
    <property type="evidence" value="ECO:0007669"/>
    <property type="project" value="UniProtKB-KW"/>
</dbReference>
<evidence type="ECO:0000313" key="3">
    <source>
        <dbReference type="EMBL" id="TGD76280.1"/>
    </source>
</evidence>
<proteinExistence type="predicted"/>
<feature type="domain" description="Alpha/beta hydrolase fold-3" evidence="2">
    <location>
        <begin position="73"/>
        <end position="281"/>
    </location>
</feature>
<organism evidence="3 4">
    <name type="scientific">Mangrovimicrobium sediminis</name>
    <dbReference type="NCBI Taxonomy" id="2562682"/>
    <lineage>
        <taxon>Bacteria</taxon>
        <taxon>Pseudomonadati</taxon>
        <taxon>Pseudomonadota</taxon>
        <taxon>Gammaproteobacteria</taxon>
        <taxon>Cellvibrionales</taxon>
        <taxon>Halieaceae</taxon>
        <taxon>Mangrovimicrobium</taxon>
    </lineage>
</organism>